<dbReference type="FunFam" id="3.40.640.10:FF:000030">
    <property type="entry name" value="Low-specificity L-threonine aldolase"/>
    <property type="match status" value="1"/>
</dbReference>
<dbReference type="RefSeq" id="WP_066095905.1">
    <property type="nucleotide sequence ID" value="NZ_CP017476.1"/>
</dbReference>
<organism evidence="8 11">
    <name type="scientific">Hydrogenophaga crassostreae</name>
    <dbReference type="NCBI Taxonomy" id="1763535"/>
    <lineage>
        <taxon>Bacteria</taxon>
        <taxon>Pseudomonadati</taxon>
        <taxon>Pseudomonadota</taxon>
        <taxon>Betaproteobacteria</taxon>
        <taxon>Burkholderiales</taxon>
        <taxon>Comamonadaceae</taxon>
        <taxon>Hydrogenophaga</taxon>
    </lineage>
</organism>
<proteinExistence type="inferred from homology"/>
<dbReference type="SUPFAM" id="SSF53383">
    <property type="entry name" value="PLP-dependent transferases"/>
    <property type="match status" value="1"/>
</dbReference>
<dbReference type="KEGG" id="hyl:LPB072_21520"/>
<keyword evidence="10" id="KW-1185">Reference proteome</keyword>
<accession>A0A163C598</accession>
<sequence length="359" mass="37645">MKTVDLRSDTVTQPTPAMRAAMMAAPLGDDVFGDDPTVNALQDHIATITGKQAALFMPSGTQSNLCGILAHCQRGDEYIVGQNAHTYRFEGGGAAVFGSVQPQPLVQDVAGRMALADIAAAIKPDDMHFARTRLLCLENTWNGNVMPDGYLHEATQLARDHGLATHLDGARVFNAAVASAAPGQGAMARVREIANHFDSLSVCFSKGLGAPVGSALCGSRELIERARRLRKMAGGGLRQAGFLAAAAHHALDHHVDRLAADHGLATRLADGLKDVNGLKVRSAQTNIVFVDVATGRGPALLEFLSQNGVLATGLIGLRFVTHLDVDAAGIDHALTTIRRFFAELPAVPPAGAAAGSAVY</sequence>
<gene>
    <name evidence="8" type="ORF">LPB072_21520</name>
    <name evidence="9" type="ORF">LPB72_20905</name>
</gene>
<feature type="domain" description="Aromatic amino acid beta-eliminating lyase/threonine aldolase" evidence="7">
    <location>
        <begin position="5"/>
        <end position="293"/>
    </location>
</feature>
<evidence type="ECO:0000256" key="5">
    <source>
        <dbReference type="ARBA" id="ARBA00023239"/>
    </source>
</evidence>
<dbReference type="GO" id="GO:0005829">
    <property type="term" value="C:cytosol"/>
    <property type="evidence" value="ECO:0007669"/>
    <property type="project" value="TreeGrafter"/>
</dbReference>
<evidence type="ECO:0000256" key="2">
    <source>
        <dbReference type="ARBA" id="ARBA00006966"/>
    </source>
</evidence>
<dbReference type="Pfam" id="PF01212">
    <property type="entry name" value="Beta_elim_lyase"/>
    <property type="match status" value="1"/>
</dbReference>
<comment type="subunit">
    <text evidence="3">Homotetramer.</text>
</comment>
<reference evidence="9 10" key="1">
    <citation type="submission" date="2016-02" db="EMBL/GenBank/DDBJ databases">
        <title>Draft genome sequence of Hydrogenophaga sp. LPB0072.</title>
        <authorList>
            <person name="Shin S.-K."/>
            <person name="Yi H."/>
        </authorList>
    </citation>
    <scope>NUCLEOTIDE SEQUENCE [LARGE SCALE GENOMIC DNA]</scope>
    <source>
        <strain evidence="9 10">LPB0072</strain>
    </source>
</reference>
<dbReference type="GO" id="GO:0008732">
    <property type="term" value="F:L-allo-threonine aldolase activity"/>
    <property type="evidence" value="ECO:0007669"/>
    <property type="project" value="TreeGrafter"/>
</dbReference>
<feature type="modified residue" description="N6-(pyridoxal phosphate)lysine" evidence="6">
    <location>
        <position position="206"/>
    </location>
</feature>
<dbReference type="InterPro" id="IPR023603">
    <property type="entry name" value="Low_specificity_L-TA-like"/>
</dbReference>
<dbReference type="Proteomes" id="UP000185657">
    <property type="component" value="Unassembled WGS sequence"/>
</dbReference>
<comment type="similarity">
    <text evidence="2">Belongs to the threonine aldolase family.</text>
</comment>
<dbReference type="NCBIfam" id="NF007825">
    <property type="entry name" value="PRK10534.1"/>
    <property type="match status" value="1"/>
</dbReference>
<dbReference type="GO" id="GO:0006545">
    <property type="term" value="P:glycine biosynthetic process"/>
    <property type="evidence" value="ECO:0007669"/>
    <property type="project" value="TreeGrafter"/>
</dbReference>
<evidence type="ECO:0000313" key="8">
    <source>
        <dbReference type="EMBL" id="AOW15006.1"/>
    </source>
</evidence>
<dbReference type="PIRSF" id="PIRSF017617">
    <property type="entry name" value="Thr_aldolase"/>
    <property type="match status" value="1"/>
</dbReference>
<dbReference type="Gene3D" id="3.40.640.10">
    <property type="entry name" value="Type I PLP-dependent aspartate aminotransferase-like (Major domain)"/>
    <property type="match status" value="1"/>
</dbReference>
<keyword evidence="5" id="KW-0456">Lyase</keyword>
<evidence type="ECO:0000256" key="1">
    <source>
        <dbReference type="ARBA" id="ARBA00001933"/>
    </source>
</evidence>
<dbReference type="Proteomes" id="UP000185680">
    <property type="component" value="Chromosome"/>
</dbReference>
<dbReference type="EMBL" id="CP017476">
    <property type="protein sequence ID" value="AOW15006.1"/>
    <property type="molecule type" value="Genomic_DNA"/>
</dbReference>
<dbReference type="PANTHER" id="PTHR48097:SF9">
    <property type="entry name" value="L-THREONINE ALDOLASE"/>
    <property type="match status" value="1"/>
</dbReference>
<evidence type="ECO:0000256" key="3">
    <source>
        <dbReference type="ARBA" id="ARBA00011881"/>
    </source>
</evidence>
<evidence type="ECO:0000313" key="11">
    <source>
        <dbReference type="Proteomes" id="UP000185680"/>
    </source>
</evidence>
<dbReference type="PANTHER" id="PTHR48097">
    <property type="entry name" value="L-THREONINE ALDOLASE-RELATED"/>
    <property type="match status" value="1"/>
</dbReference>
<dbReference type="InterPro" id="IPR015421">
    <property type="entry name" value="PyrdxlP-dep_Trfase_major"/>
</dbReference>
<dbReference type="OrthoDB" id="9774495at2"/>
<dbReference type="InterPro" id="IPR015422">
    <property type="entry name" value="PyrdxlP-dep_Trfase_small"/>
</dbReference>
<evidence type="ECO:0000313" key="10">
    <source>
        <dbReference type="Proteomes" id="UP000185657"/>
    </source>
</evidence>
<dbReference type="GO" id="GO:0006567">
    <property type="term" value="P:L-threonine catabolic process"/>
    <property type="evidence" value="ECO:0007669"/>
    <property type="project" value="TreeGrafter"/>
</dbReference>
<dbReference type="NCBIfam" id="NF041359">
    <property type="entry name" value="GntG_guanitoxin"/>
    <property type="match status" value="1"/>
</dbReference>
<dbReference type="InterPro" id="IPR001597">
    <property type="entry name" value="ArAA_b-elim_lyase/Thr_aldolase"/>
</dbReference>
<evidence type="ECO:0000256" key="6">
    <source>
        <dbReference type="PIRSR" id="PIRSR017617-1"/>
    </source>
</evidence>
<dbReference type="EMBL" id="LVWD01000042">
    <property type="protein sequence ID" value="OAD39459.1"/>
    <property type="molecule type" value="Genomic_DNA"/>
</dbReference>
<evidence type="ECO:0000259" key="7">
    <source>
        <dbReference type="Pfam" id="PF01212"/>
    </source>
</evidence>
<dbReference type="InterPro" id="IPR015424">
    <property type="entry name" value="PyrdxlP-dep_Trfase"/>
</dbReference>
<dbReference type="Gene3D" id="3.90.1150.10">
    <property type="entry name" value="Aspartate Aminotransferase, domain 1"/>
    <property type="match status" value="1"/>
</dbReference>
<name>A0A163C598_9BURK</name>
<dbReference type="AlphaFoldDB" id="A0A163C598"/>
<comment type="cofactor">
    <cofactor evidence="1">
        <name>pyridoxal 5'-phosphate</name>
        <dbReference type="ChEBI" id="CHEBI:597326"/>
    </cofactor>
</comment>
<evidence type="ECO:0000256" key="4">
    <source>
        <dbReference type="ARBA" id="ARBA00022898"/>
    </source>
</evidence>
<reference evidence="8 11" key="2">
    <citation type="submission" date="2016-10" db="EMBL/GenBank/DDBJ databases">
        <title>Hydorgenophaga sp. LPB0072 isolated from gastropod.</title>
        <authorList>
            <person name="Kim E."/>
            <person name="Yi H."/>
        </authorList>
    </citation>
    <scope>NUCLEOTIDE SEQUENCE [LARGE SCALE GENOMIC DNA]</scope>
    <source>
        <strain evidence="8 11">LPB0072</strain>
    </source>
</reference>
<dbReference type="STRING" id="1763535.LPB072_21520"/>
<evidence type="ECO:0000313" key="9">
    <source>
        <dbReference type="EMBL" id="OAD39459.1"/>
    </source>
</evidence>
<keyword evidence="4" id="KW-0663">Pyridoxal phosphate</keyword>
<protein>
    <submittedName>
        <fullName evidence="8">Threonine aldolase</fullName>
    </submittedName>
</protein>